<dbReference type="Pfam" id="PF05974">
    <property type="entry name" value="DUF892"/>
    <property type="match status" value="1"/>
</dbReference>
<dbReference type="InterPro" id="IPR012347">
    <property type="entry name" value="Ferritin-like"/>
</dbReference>
<dbReference type="Proteomes" id="UP000278962">
    <property type="component" value="Unassembled WGS sequence"/>
</dbReference>
<organism evidence="1 2">
    <name type="scientific">Solirubrobacter pauli</name>
    <dbReference type="NCBI Taxonomy" id="166793"/>
    <lineage>
        <taxon>Bacteria</taxon>
        <taxon>Bacillati</taxon>
        <taxon>Actinomycetota</taxon>
        <taxon>Thermoleophilia</taxon>
        <taxon>Solirubrobacterales</taxon>
        <taxon>Solirubrobacteraceae</taxon>
        <taxon>Solirubrobacter</taxon>
    </lineage>
</organism>
<protein>
    <submittedName>
        <fullName evidence="1">Ferritin-like metal-binding protein YciE</fullName>
    </submittedName>
</protein>
<dbReference type="OrthoDB" id="4332356at2"/>
<accession>A0A660LHS6</accession>
<evidence type="ECO:0000313" key="2">
    <source>
        <dbReference type="Proteomes" id="UP000278962"/>
    </source>
</evidence>
<dbReference type="SUPFAM" id="SSF47240">
    <property type="entry name" value="Ferritin-like"/>
    <property type="match status" value="1"/>
</dbReference>
<comment type="caution">
    <text evidence="1">The sequence shown here is derived from an EMBL/GenBank/DDBJ whole genome shotgun (WGS) entry which is preliminary data.</text>
</comment>
<dbReference type="Gene3D" id="1.20.1260.10">
    <property type="match status" value="1"/>
</dbReference>
<evidence type="ECO:0000313" key="1">
    <source>
        <dbReference type="EMBL" id="RKQ93926.1"/>
    </source>
</evidence>
<gene>
    <name evidence="1" type="ORF">C8N24_3801</name>
</gene>
<proteinExistence type="predicted"/>
<dbReference type="AlphaFoldDB" id="A0A660LHS6"/>
<dbReference type="EMBL" id="RBIL01000001">
    <property type="protein sequence ID" value="RKQ93926.1"/>
    <property type="molecule type" value="Genomic_DNA"/>
</dbReference>
<name>A0A660LHS6_9ACTN</name>
<dbReference type="RefSeq" id="WP_121252478.1">
    <property type="nucleotide sequence ID" value="NZ_RBIL01000001.1"/>
</dbReference>
<keyword evidence="2" id="KW-1185">Reference proteome</keyword>
<dbReference type="InterPro" id="IPR010287">
    <property type="entry name" value="DUF892_YciF-like"/>
</dbReference>
<sequence>MATDLHRLNRYLNEALATERALVTTLTAHIAMTPHGDYRTLLERHLRETRRHAGALAEHASEPDSSIINSALGLAESVVGQALVLAKGPLDLLRGGTDFDEKLLKNAKDECATEALEIATYDAIEALAEELGESAIAELARRHRADEERMLADLRALIPSLAGQAKPTKVASFPIDDYDDLNAGQVVAKLSELSQDDLATVISYERENRSRRAVLEKGEQLKATPPWPGYDDATAEEIVARLDNEHAGAVRDYESRHQRRVTVLEAAQRELSGSA</sequence>
<reference evidence="1 2" key="1">
    <citation type="submission" date="2018-10" db="EMBL/GenBank/DDBJ databases">
        <title>Genomic Encyclopedia of Archaeal and Bacterial Type Strains, Phase II (KMG-II): from individual species to whole genera.</title>
        <authorList>
            <person name="Goeker M."/>
        </authorList>
    </citation>
    <scope>NUCLEOTIDE SEQUENCE [LARGE SCALE GENOMIC DNA]</scope>
    <source>
        <strain evidence="1 2">DSM 14954</strain>
    </source>
</reference>
<dbReference type="InterPro" id="IPR009078">
    <property type="entry name" value="Ferritin-like_SF"/>
</dbReference>
<dbReference type="CDD" id="cd00657">
    <property type="entry name" value="Ferritin_like"/>
    <property type="match status" value="1"/>
</dbReference>